<name>A0A3S2VQQ9_9PROT</name>
<dbReference type="SUPFAM" id="SSF55298">
    <property type="entry name" value="YjgF-like"/>
    <property type="match status" value="1"/>
</dbReference>
<reference evidence="3" key="1">
    <citation type="submission" date="2019-01" db="EMBL/GenBank/DDBJ databases">
        <title>Gri0909 isolated from a small marine red alga.</title>
        <authorList>
            <person name="Kim J."/>
            <person name="Jeong S.E."/>
            <person name="Jeon C.O."/>
        </authorList>
    </citation>
    <scope>NUCLEOTIDE SEQUENCE [LARGE SCALE GENOMIC DNA]</scope>
    <source>
        <strain evidence="3">Gri0909</strain>
    </source>
</reference>
<dbReference type="EMBL" id="SADE01000001">
    <property type="protein sequence ID" value="RVU39394.1"/>
    <property type="molecule type" value="Genomic_DNA"/>
</dbReference>
<organism evidence="2 3">
    <name type="scientific">Hwanghaeella grinnelliae</name>
    <dbReference type="NCBI Taxonomy" id="2500179"/>
    <lineage>
        <taxon>Bacteria</taxon>
        <taxon>Pseudomonadati</taxon>
        <taxon>Pseudomonadota</taxon>
        <taxon>Alphaproteobacteria</taxon>
        <taxon>Rhodospirillales</taxon>
        <taxon>Rhodospirillaceae</taxon>
        <taxon>Hwanghaeella</taxon>
    </lineage>
</organism>
<dbReference type="Gene3D" id="3.30.1330.40">
    <property type="entry name" value="RutC-like"/>
    <property type="match status" value="1"/>
</dbReference>
<dbReference type="InterPro" id="IPR013813">
    <property type="entry name" value="Endoribo_LPSP/chorism_mut-like"/>
</dbReference>
<dbReference type="Proteomes" id="UP000287447">
    <property type="component" value="Unassembled WGS sequence"/>
</dbReference>
<protein>
    <submittedName>
        <fullName evidence="2">RidA family protein</fullName>
    </submittedName>
</protein>
<dbReference type="PANTHER" id="PTHR43760">
    <property type="entry name" value="ENDORIBONUCLEASE-RELATED"/>
    <property type="match status" value="1"/>
</dbReference>
<dbReference type="InterPro" id="IPR035959">
    <property type="entry name" value="RutC-like_sf"/>
</dbReference>
<feature type="domain" description="Endoribonuclease L-PSP/chorismate mutase-like" evidence="1">
    <location>
        <begin position="11"/>
        <end position="150"/>
    </location>
</feature>
<proteinExistence type="predicted"/>
<evidence type="ECO:0000313" key="2">
    <source>
        <dbReference type="EMBL" id="RVU39394.1"/>
    </source>
</evidence>
<evidence type="ECO:0000259" key="1">
    <source>
        <dbReference type="Pfam" id="PF14588"/>
    </source>
</evidence>
<evidence type="ECO:0000313" key="3">
    <source>
        <dbReference type="Proteomes" id="UP000287447"/>
    </source>
</evidence>
<sequence>MTESGTASSAEARLKELGIDLPELPVPVANFALWRRDRDLVFLSGQVCEWNGPVTHTGKLGEVHDLAAGQAAARICGLNLLAVLRHALGGSLDPVSGCMRVGGFVHCTPSFPSVPMVINGASDLFHDIFGAETGAHARTAVGVMQLPKNAAVEVDAIFRVG</sequence>
<dbReference type="Pfam" id="PF14588">
    <property type="entry name" value="YjgF_endoribonc"/>
    <property type="match status" value="1"/>
</dbReference>
<dbReference type="AlphaFoldDB" id="A0A3S2VQQ9"/>
<accession>A0A3S2VQQ9</accession>
<keyword evidence="3" id="KW-1185">Reference proteome</keyword>
<dbReference type="RefSeq" id="WP_127764765.1">
    <property type="nucleotide sequence ID" value="NZ_SADE01000001.1"/>
</dbReference>
<gene>
    <name evidence="2" type="ORF">EOI86_09185</name>
</gene>
<dbReference type="CDD" id="cd02199">
    <property type="entry name" value="YjgF_YER057c_UK114_like_1"/>
    <property type="match status" value="1"/>
</dbReference>
<dbReference type="OrthoDB" id="9806350at2"/>
<comment type="caution">
    <text evidence="2">The sequence shown here is derived from an EMBL/GenBank/DDBJ whole genome shotgun (WGS) entry which is preliminary data.</text>
</comment>
<dbReference type="PANTHER" id="PTHR43760:SF1">
    <property type="entry name" value="ENDORIBONUCLEASE L-PSP_CHORISMATE MUTASE-LIKE DOMAIN-CONTAINING PROTEIN"/>
    <property type="match status" value="1"/>
</dbReference>